<evidence type="ECO:0000313" key="2">
    <source>
        <dbReference type="EMBL" id="CEO98334.1"/>
    </source>
</evidence>
<dbReference type="AlphaFoldDB" id="A0A0G4IT61"/>
<organism evidence="2 4">
    <name type="scientific">Plasmodiophora brassicae</name>
    <name type="common">Clubroot disease agent</name>
    <dbReference type="NCBI Taxonomy" id="37360"/>
    <lineage>
        <taxon>Eukaryota</taxon>
        <taxon>Sar</taxon>
        <taxon>Rhizaria</taxon>
        <taxon>Endomyxa</taxon>
        <taxon>Phytomyxea</taxon>
        <taxon>Plasmodiophorida</taxon>
        <taxon>Plasmodiophoridae</taxon>
        <taxon>Plasmodiophora</taxon>
    </lineage>
</organism>
<dbReference type="EMBL" id="CDSF01000084">
    <property type="protein sequence ID" value="CEO98334.1"/>
    <property type="molecule type" value="Genomic_DNA"/>
</dbReference>
<accession>A0A0G4IT61</accession>
<dbReference type="Proteomes" id="UP000039324">
    <property type="component" value="Unassembled WGS sequence"/>
</dbReference>
<feature type="chain" id="PRO_5036293160" description="Secreted protein" evidence="1">
    <location>
        <begin position="21"/>
        <end position="218"/>
    </location>
</feature>
<proteinExistence type="predicted"/>
<reference evidence="2 4" key="1">
    <citation type="submission" date="2015-02" db="EMBL/GenBank/DDBJ databases">
        <authorList>
            <person name="Chooi Y.-H."/>
        </authorList>
    </citation>
    <scope>NUCLEOTIDE SEQUENCE [LARGE SCALE GENOMIC DNA]</scope>
    <source>
        <strain evidence="2">E3</strain>
    </source>
</reference>
<reference evidence="3 5" key="2">
    <citation type="submission" date="2018-03" db="EMBL/GenBank/DDBJ databases">
        <authorList>
            <person name="Fogelqvist J."/>
        </authorList>
    </citation>
    <scope>NUCLEOTIDE SEQUENCE [LARGE SCALE GENOMIC DNA]</scope>
</reference>
<evidence type="ECO:0000313" key="3">
    <source>
        <dbReference type="EMBL" id="SPQ94419.1"/>
    </source>
</evidence>
<evidence type="ECO:0000313" key="5">
    <source>
        <dbReference type="Proteomes" id="UP000290189"/>
    </source>
</evidence>
<dbReference type="EMBL" id="OVEO01000002">
    <property type="protein sequence ID" value="SPQ94419.1"/>
    <property type="molecule type" value="Genomic_DNA"/>
</dbReference>
<keyword evidence="3" id="KW-0496">Mitochondrion</keyword>
<keyword evidence="1" id="KW-0732">Signal</keyword>
<evidence type="ECO:0000256" key="1">
    <source>
        <dbReference type="SAM" id="SignalP"/>
    </source>
</evidence>
<gene>
    <name evidence="2" type="ORF">PBRA_006448</name>
    <name evidence="3" type="ORF">PLBR_LOCUS1634</name>
</gene>
<dbReference type="Proteomes" id="UP000290189">
    <property type="component" value="Unassembled WGS sequence"/>
</dbReference>
<evidence type="ECO:0000313" key="4">
    <source>
        <dbReference type="Proteomes" id="UP000039324"/>
    </source>
</evidence>
<geneLocation type="mitochondrion" evidence="3"/>
<keyword evidence="4" id="KW-1185">Reference proteome</keyword>
<feature type="signal peptide" evidence="1">
    <location>
        <begin position="1"/>
        <end position="20"/>
    </location>
</feature>
<evidence type="ECO:0008006" key="6">
    <source>
        <dbReference type="Google" id="ProtNLM"/>
    </source>
</evidence>
<name>A0A0G4IT61_PLABS</name>
<sequence length="218" mass="24232">MLGKPMLAVLFAVVVFVAQGLPADWPPRGRVPKPTPLRRQVLEARVERACNAEHGELIGLLRSTHEHCEATLASLKESQTKLALSAWLVDIAIEATVSLEDALRGNASDGNALQVSLDRVSSLLRMIDTTPPERICDGARASLRREFWLRMLSAQPCDVPAIMDVRDQARRFKAFVDAWMPKIALGIDRMHKYRREIIGMVPDGLPPTVVFGRGYNTQ</sequence>
<protein>
    <recommendedName>
        <fullName evidence="6">Secreted protein</fullName>
    </recommendedName>
</protein>